<feature type="non-terminal residue" evidence="1">
    <location>
        <position position="1"/>
    </location>
</feature>
<sequence>NTVAQLMKDGKIVFDEDVRKKRSEQA</sequence>
<evidence type="ECO:0000313" key="2">
    <source>
        <dbReference type="Proteomes" id="UP000485058"/>
    </source>
</evidence>
<gene>
    <name evidence="1" type="ORF">HaLaN_11858</name>
</gene>
<accession>A0A699Z238</accession>
<name>A0A699Z238_HAELA</name>
<proteinExistence type="predicted"/>
<dbReference type="Proteomes" id="UP000485058">
    <property type="component" value="Unassembled WGS sequence"/>
</dbReference>
<dbReference type="AlphaFoldDB" id="A0A699Z238"/>
<comment type="caution">
    <text evidence="1">The sequence shown here is derived from an EMBL/GenBank/DDBJ whole genome shotgun (WGS) entry which is preliminary data.</text>
</comment>
<organism evidence="1 2">
    <name type="scientific">Haematococcus lacustris</name>
    <name type="common">Green alga</name>
    <name type="synonym">Haematococcus pluvialis</name>
    <dbReference type="NCBI Taxonomy" id="44745"/>
    <lineage>
        <taxon>Eukaryota</taxon>
        <taxon>Viridiplantae</taxon>
        <taxon>Chlorophyta</taxon>
        <taxon>core chlorophytes</taxon>
        <taxon>Chlorophyceae</taxon>
        <taxon>CS clade</taxon>
        <taxon>Chlamydomonadales</taxon>
        <taxon>Haematococcaceae</taxon>
        <taxon>Haematococcus</taxon>
    </lineage>
</organism>
<protein>
    <submittedName>
        <fullName evidence="1">Uncharacterized protein</fullName>
    </submittedName>
</protein>
<reference evidence="1 2" key="1">
    <citation type="submission" date="2020-02" db="EMBL/GenBank/DDBJ databases">
        <title>Draft genome sequence of Haematococcus lacustris strain NIES-144.</title>
        <authorList>
            <person name="Morimoto D."/>
            <person name="Nakagawa S."/>
            <person name="Yoshida T."/>
            <person name="Sawayama S."/>
        </authorList>
    </citation>
    <scope>NUCLEOTIDE SEQUENCE [LARGE SCALE GENOMIC DNA]</scope>
    <source>
        <strain evidence="1 2">NIES-144</strain>
    </source>
</reference>
<keyword evidence="2" id="KW-1185">Reference proteome</keyword>
<evidence type="ECO:0000313" key="1">
    <source>
        <dbReference type="EMBL" id="GFH15605.1"/>
    </source>
</evidence>
<dbReference type="EMBL" id="BLLF01000873">
    <property type="protein sequence ID" value="GFH15605.1"/>
    <property type="molecule type" value="Genomic_DNA"/>
</dbReference>